<name>A0ABT3W795_9PROT</name>
<accession>A0ABT3W795</accession>
<sequence>MGWLDWKAPPQRIAARMLWLAVCAGVVLGGAVGGFILWGIMAGQ</sequence>
<proteinExistence type="predicted"/>
<keyword evidence="1" id="KW-0472">Membrane</keyword>
<feature type="transmembrane region" description="Helical" evidence="1">
    <location>
        <begin position="17"/>
        <end position="41"/>
    </location>
</feature>
<organism evidence="2 3">
    <name type="scientific">Bombella saccharophila</name>
    <dbReference type="NCBI Taxonomy" id="2967338"/>
    <lineage>
        <taxon>Bacteria</taxon>
        <taxon>Pseudomonadati</taxon>
        <taxon>Pseudomonadota</taxon>
        <taxon>Alphaproteobacteria</taxon>
        <taxon>Acetobacterales</taxon>
        <taxon>Acetobacteraceae</taxon>
        <taxon>Bombella</taxon>
    </lineage>
</organism>
<keyword evidence="1" id="KW-1133">Transmembrane helix</keyword>
<comment type="caution">
    <text evidence="2">The sequence shown here is derived from an EMBL/GenBank/DDBJ whole genome shotgun (WGS) entry which is preliminary data.</text>
</comment>
<keyword evidence="1" id="KW-0812">Transmembrane</keyword>
<protein>
    <submittedName>
        <fullName evidence="2">Uncharacterized protein</fullName>
    </submittedName>
</protein>
<dbReference type="RefSeq" id="WP_255446343.1">
    <property type="nucleotide sequence ID" value="NZ_JANIDW010000001.1"/>
</dbReference>
<dbReference type="Proteomes" id="UP001165648">
    <property type="component" value="Unassembled WGS sequence"/>
</dbReference>
<evidence type="ECO:0000256" key="1">
    <source>
        <dbReference type="SAM" id="Phobius"/>
    </source>
</evidence>
<keyword evidence="3" id="KW-1185">Reference proteome</keyword>
<evidence type="ECO:0000313" key="3">
    <source>
        <dbReference type="Proteomes" id="UP001165648"/>
    </source>
</evidence>
<reference evidence="2 3" key="1">
    <citation type="submission" date="2022-07" db="EMBL/GenBank/DDBJ databases">
        <title>Bombella genomes.</title>
        <authorList>
            <person name="Harer L."/>
            <person name="Styblova S."/>
            <person name="Ehrmann M."/>
        </authorList>
    </citation>
    <scope>NUCLEOTIDE SEQUENCE [LARGE SCALE GENOMIC DNA]</scope>
    <source>
        <strain evidence="2 3">TMW 2.2558</strain>
    </source>
</reference>
<gene>
    <name evidence="2" type="ORF">NQF64_00100</name>
</gene>
<dbReference type="EMBL" id="JANIDW010000001">
    <property type="protein sequence ID" value="MCX5613652.1"/>
    <property type="molecule type" value="Genomic_DNA"/>
</dbReference>
<evidence type="ECO:0000313" key="2">
    <source>
        <dbReference type="EMBL" id="MCX5613652.1"/>
    </source>
</evidence>